<reference evidence="3" key="1">
    <citation type="submission" date="2021-02" db="EMBL/GenBank/DDBJ databases">
        <authorList>
            <person name="Nowell W R."/>
        </authorList>
    </citation>
    <scope>NUCLEOTIDE SEQUENCE</scope>
    <source>
        <strain evidence="3">Ploen Becks lab</strain>
    </source>
</reference>
<feature type="non-terminal residue" evidence="3">
    <location>
        <position position="75"/>
    </location>
</feature>
<dbReference type="GO" id="GO:0005975">
    <property type="term" value="P:carbohydrate metabolic process"/>
    <property type="evidence" value="ECO:0007669"/>
    <property type="project" value="InterPro"/>
</dbReference>
<dbReference type="InterPro" id="IPR017853">
    <property type="entry name" value="GH"/>
</dbReference>
<feature type="chain" id="PRO_5032330273" description="GH18 domain-containing protein" evidence="1">
    <location>
        <begin position="24"/>
        <end position="75"/>
    </location>
</feature>
<feature type="signal peptide" evidence="1">
    <location>
        <begin position="1"/>
        <end position="23"/>
    </location>
</feature>
<accession>A0A814RNH5</accession>
<keyword evidence="4" id="KW-1185">Reference proteome</keyword>
<proteinExistence type="predicted"/>
<evidence type="ECO:0000313" key="4">
    <source>
        <dbReference type="Proteomes" id="UP000663879"/>
    </source>
</evidence>
<feature type="domain" description="GH18" evidence="2">
    <location>
        <begin position="25"/>
        <end position="75"/>
    </location>
</feature>
<dbReference type="GO" id="GO:0008061">
    <property type="term" value="F:chitin binding"/>
    <property type="evidence" value="ECO:0007669"/>
    <property type="project" value="TreeGrafter"/>
</dbReference>
<evidence type="ECO:0000259" key="2">
    <source>
        <dbReference type="PROSITE" id="PS51910"/>
    </source>
</evidence>
<organism evidence="3 4">
    <name type="scientific">Brachionus calyciflorus</name>
    <dbReference type="NCBI Taxonomy" id="104777"/>
    <lineage>
        <taxon>Eukaryota</taxon>
        <taxon>Metazoa</taxon>
        <taxon>Spiralia</taxon>
        <taxon>Gnathifera</taxon>
        <taxon>Rotifera</taxon>
        <taxon>Eurotatoria</taxon>
        <taxon>Monogononta</taxon>
        <taxon>Pseudotrocha</taxon>
        <taxon>Ploima</taxon>
        <taxon>Brachionidae</taxon>
        <taxon>Brachionus</taxon>
    </lineage>
</organism>
<feature type="non-terminal residue" evidence="3">
    <location>
        <position position="1"/>
    </location>
</feature>
<dbReference type="PANTHER" id="PTHR11177">
    <property type="entry name" value="CHITINASE"/>
    <property type="match status" value="1"/>
</dbReference>
<sequence>MSINKNFLVIFSIIVLKFTGCFADFKKICYFTNWAQFRPSGAEFYPEDINPELCTHVIYAFAKIENYTLAHTEES</sequence>
<dbReference type="PROSITE" id="PS51910">
    <property type="entry name" value="GH18_2"/>
    <property type="match status" value="1"/>
</dbReference>
<keyword evidence="1" id="KW-0732">Signal</keyword>
<dbReference type="Proteomes" id="UP000663879">
    <property type="component" value="Unassembled WGS sequence"/>
</dbReference>
<dbReference type="PANTHER" id="PTHR11177:SF317">
    <property type="entry name" value="CHITINASE 12-RELATED"/>
    <property type="match status" value="1"/>
</dbReference>
<dbReference type="Gene3D" id="3.20.20.80">
    <property type="entry name" value="Glycosidases"/>
    <property type="match status" value="1"/>
</dbReference>
<dbReference type="InterPro" id="IPR001223">
    <property type="entry name" value="Glyco_hydro18_cat"/>
</dbReference>
<dbReference type="OrthoDB" id="76388at2759"/>
<name>A0A814RNH5_9BILA</name>
<evidence type="ECO:0000313" key="3">
    <source>
        <dbReference type="EMBL" id="CAF1136594.1"/>
    </source>
</evidence>
<dbReference type="GO" id="GO:0005576">
    <property type="term" value="C:extracellular region"/>
    <property type="evidence" value="ECO:0007669"/>
    <property type="project" value="TreeGrafter"/>
</dbReference>
<dbReference type="InterPro" id="IPR050314">
    <property type="entry name" value="Glycosyl_Hydrlase_18"/>
</dbReference>
<comment type="caution">
    <text evidence="3">The sequence shown here is derived from an EMBL/GenBank/DDBJ whole genome shotgun (WGS) entry which is preliminary data.</text>
</comment>
<protein>
    <recommendedName>
        <fullName evidence="2">GH18 domain-containing protein</fullName>
    </recommendedName>
</protein>
<gene>
    <name evidence="3" type="ORF">OXX778_LOCUS22715</name>
</gene>
<dbReference type="EMBL" id="CAJNOC010010111">
    <property type="protein sequence ID" value="CAF1136594.1"/>
    <property type="molecule type" value="Genomic_DNA"/>
</dbReference>
<dbReference type="GO" id="GO:0004568">
    <property type="term" value="F:chitinase activity"/>
    <property type="evidence" value="ECO:0007669"/>
    <property type="project" value="TreeGrafter"/>
</dbReference>
<evidence type="ECO:0000256" key="1">
    <source>
        <dbReference type="SAM" id="SignalP"/>
    </source>
</evidence>
<dbReference type="SUPFAM" id="SSF51445">
    <property type="entry name" value="(Trans)glycosidases"/>
    <property type="match status" value="1"/>
</dbReference>
<dbReference type="AlphaFoldDB" id="A0A814RNH5"/>
<dbReference type="GO" id="GO:0006032">
    <property type="term" value="P:chitin catabolic process"/>
    <property type="evidence" value="ECO:0007669"/>
    <property type="project" value="TreeGrafter"/>
</dbReference>